<accession>A0ABV6J1H3</accession>
<comment type="caution">
    <text evidence="1">The sequence shown here is derived from an EMBL/GenBank/DDBJ whole genome shotgun (WGS) entry which is preliminary data.</text>
</comment>
<reference evidence="1 2" key="1">
    <citation type="submission" date="2024-09" db="EMBL/GenBank/DDBJ databases">
        <authorList>
            <person name="Sun Q."/>
            <person name="Mori K."/>
        </authorList>
    </citation>
    <scope>NUCLEOTIDE SEQUENCE [LARGE SCALE GENOMIC DNA]</scope>
    <source>
        <strain evidence="1 2">CCM 7468</strain>
    </source>
</reference>
<name>A0ABV6J1H3_9PROT</name>
<dbReference type="EMBL" id="JBHLVZ010000114">
    <property type="protein sequence ID" value="MFC0389591.1"/>
    <property type="molecule type" value="Genomic_DNA"/>
</dbReference>
<sequence>MPSRLGDPPLLLRVFPNPASGAWGDPWIWEIVDPYDDDLHAAGEIDNGEASSCAAAMDAALAEALVHVASLADE</sequence>
<gene>
    <name evidence="1" type="ORF">ACFFIC_29195</name>
</gene>
<dbReference type="Proteomes" id="UP001589789">
    <property type="component" value="Unassembled WGS sequence"/>
</dbReference>
<keyword evidence="2" id="KW-1185">Reference proteome</keyword>
<organism evidence="1 2">
    <name type="scientific">Muricoccus vinaceus</name>
    <dbReference type="NCBI Taxonomy" id="424704"/>
    <lineage>
        <taxon>Bacteria</taxon>
        <taxon>Pseudomonadati</taxon>
        <taxon>Pseudomonadota</taxon>
        <taxon>Alphaproteobacteria</taxon>
        <taxon>Acetobacterales</taxon>
        <taxon>Roseomonadaceae</taxon>
        <taxon>Muricoccus</taxon>
    </lineage>
</organism>
<evidence type="ECO:0000313" key="2">
    <source>
        <dbReference type="Proteomes" id="UP001589789"/>
    </source>
</evidence>
<proteinExistence type="predicted"/>
<protein>
    <submittedName>
        <fullName evidence="1">Uncharacterized protein</fullName>
    </submittedName>
</protein>
<evidence type="ECO:0000313" key="1">
    <source>
        <dbReference type="EMBL" id="MFC0389591.1"/>
    </source>
</evidence>